<name>A0A1X7PLZ0_9HYPH</name>
<dbReference type="PANTHER" id="PTHR21310">
    <property type="entry name" value="AMINOGLYCOSIDE PHOSPHOTRANSFERASE-RELATED-RELATED"/>
    <property type="match status" value="1"/>
</dbReference>
<dbReference type="PANTHER" id="PTHR21310:SF40">
    <property type="entry name" value="AMINOGLYCOSIDE PHOSPHOTRANSFERASE DOMAIN-CONTAINING PROTEIN-RELATED"/>
    <property type="match status" value="1"/>
</dbReference>
<dbReference type="Pfam" id="PF01636">
    <property type="entry name" value="APH"/>
    <property type="match status" value="1"/>
</dbReference>
<dbReference type="InterPro" id="IPR051678">
    <property type="entry name" value="AGP_Transferase"/>
</dbReference>
<dbReference type="EMBL" id="FXBL01000004">
    <property type="protein sequence ID" value="SMH51841.1"/>
    <property type="molecule type" value="Genomic_DNA"/>
</dbReference>
<keyword evidence="2" id="KW-0808">Transferase</keyword>
<reference evidence="3" key="1">
    <citation type="submission" date="2017-04" db="EMBL/GenBank/DDBJ databases">
        <authorList>
            <person name="Varghese N."/>
            <person name="Submissions S."/>
        </authorList>
    </citation>
    <scope>NUCLEOTIDE SEQUENCE [LARGE SCALE GENOMIC DNA]</scope>
    <source>
        <strain evidence="3">B5P</strain>
    </source>
</reference>
<keyword evidence="2" id="KW-0418">Kinase</keyword>
<dbReference type="AlphaFoldDB" id="A0A1X7PLZ0"/>
<sequence>MTASALRVRRDGPAAFDPTAVEAIRSTLAAFASAQVGGGVEIGPLRRFTVGFSWVTYGFRAKWSEGGTAIERDLILRAGPPTGIFGPYHAYPEFVTLKALADSAVPVPRVYWYSDDTSILGAPFFVCDLVPGEAPIPWTHDGGPAFDEERRVRLGTQFVAALAALHQFRWQDTPVASIDGTKDVRKTAAQQVDNWMANLARWSPGRVPMLELAAAWLRENAPVATRISITHGDYRIGNFLEVDGTITAILDWELVRLGDPVEDLGWVCLQAWRGRSPYMCHFFEREELRDRYGALTGHEVSLADMAYWEAFGTFKLAIMHYGATDCFARRGFNDLRMAGMGAQIPRLLLQVETAMERAS</sequence>
<proteinExistence type="predicted"/>
<gene>
    <name evidence="2" type="ORF">SAMN02982922_4542</name>
</gene>
<dbReference type="GO" id="GO:0016301">
    <property type="term" value="F:kinase activity"/>
    <property type="evidence" value="ECO:0007669"/>
    <property type="project" value="UniProtKB-KW"/>
</dbReference>
<accession>A0A1X7PLZ0</accession>
<dbReference type="InterPro" id="IPR041726">
    <property type="entry name" value="ACAD10_11_N"/>
</dbReference>
<dbReference type="CDD" id="cd05154">
    <property type="entry name" value="ACAD10_11_N-like"/>
    <property type="match status" value="1"/>
</dbReference>
<dbReference type="InterPro" id="IPR002575">
    <property type="entry name" value="Aminoglycoside_PTrfase"/>
</dbReference>
<protein>
    <submittedName>
        <fullName evidence="2">Predicted kinase, aminoglycoside phosphotransferase (APT) family</fullName>
    </submittedName>
</protein>
<keyword evidence="3" id="KW-1185">Reference proteome</keyword>
<dbReference type="OrthoDB" id="179763at2"/>
<evidence type="ECO:0000313" key="3">
    <source>
        <dbReference type="Proteomes" id="UP000193083"/>
    </source>
</evidence>
<dbReference type="Proteomes" id="UP000193083">
    <property type="component" value="Unassembled WGS sequence"/>
</dbReference>
<dbReference type="Gene3D" id="3.30.200.20">
    <property type="entry name" value="Phosphorylase Kinase, domain 1"/>
    <property type="match status" value="1"/>
</dbReference>
<evidence type="ECO:0000313" key="2">
    <source>
        <dbReference type="EMBL" id="SMH51841.1"/>
    </source>
</evidence>
<organism evidence="2 3">
    <name type="scientific">Mesorhizobium australicum</name>
    <dbReference type="NCBI Taxonomy" id="536018"/>
    <lineage>
        <taxon>Bacteria</taxon>
        <taxon>Pseudomonadati</taxon>
        <taxon>Pseudomonadota</taxon>
        <taxon>Alphaproteobacteria</taxon>
        <taxon>Hyphomicrobiales</taxon>
        <taxon>Phyllobacteriaceae</taxon>
        <taxon>Mesorhizobium</taxon>
    </lineage>
</organism>
<dbReference type="SUPFAM" id="SSF56112">
    <property type="entry name" value="Protein kinase-like (PK-like)"/>
    <property type="match status" value="1"/>
</dbReference>
<dbReference type="InterPro" id="IPR011009">
    <property type="entry name" value="Kinase-like_dom_sf"/>
</dbReference>
<feature type="domain" description="Aminoglycoside phosphotransferase" evidence="1">
    <location>
        <begin position="92"/>
        <end position="276"/>
    </location>
</feature>
<dbReference type="RefSeq" id="WP_085466221.1">
    <property type="nucleotide sequence ID" value="NZ_FXBL01000004.1"/>
</dbReference>
<evidence type="ECO:0000259" key="1">
    <source>
        <dbReference type="Pfam" id="PF01636"/>
    </source>
</evidence>
<dbReference type="Gene3D" id="3.90.1200.10">
    <property type="match status" value="1"/>
</dbReference>